<evidence type="ECO:0000313" key="2">
    <source>
        <dbReference type="EMBL" id="MDV6234513.1"/>
    </source>
</evidence>
<comment type="caution">
    <text evidence="3">The sequence shown here is derived from an EMBL/GenBank/DDBJ whole genome shotgun (WGS) entry which is preliminary data.</text>
</comment>
<organism evidence="3">
    <name type="scientific">Leptospira ellisii</name>
    <dbReference type="NCBI Taxonomy" id="2023197"/>
    <lineage>
        <taxon>Bacteria</taxon>
        <taxon>Pseudomonadati</taxon>
        <taxon>Spirochaetota</taxon>
        <taxon>Spirochaetia</taxon>
        <taxon>Leptospirales</taxon>
        <taxon>Leptospiraceae</taxon>
        <taxon>Leptospira</taxon>
    </lineage>
</organism>
<keyword evidence="1" id="KW-0812">Transmembrane</keyword>
<gene>
    <name evidence="2" type="ORF">CH379_002590</name>
    <name evidence="3" type="ORF">CH379_11960</name>
</gene>
<evidence type="ECO:0000313" key="3">
    <source>
        <dbReference type="EMBL" id="PJZ92654.1"/>
    </source>
</evidence>
<evidence type="ECO:0000256" key="1">
    <source>
        <dbReference type="SAM" id="Phobius"/>
    </source>
</evidence>
<dbReference type="Proteomes" id="UP000232122">
    <property type="component" value="Unassembled WGS sequence"/>
</dbReference>
<dbReference type="RefSeq" id="WP_100745785.1">
    <property type="nucleotide sequence ID" value="NZ_NPEF02000002.1"/>
</dbReference>
<dbReference type="EMBL" id="NPEF02000002">
    <property type="protein sequence ID" value="MDV6234513.1"/>
    <property type="molecule type" value="Genomic_DNA"/>
</dbReference>
<reference evidence="2" key="3">
    <citation type="submission" date="2023-10" db="EMBL/GenBank/DDBJ databases">
        <authorList>
            <person name="Picardeau M."/>
            <person name="Thibeaux R."/>
        </authorList>
    </citation>
    <scope>NUCLEOTIDE SEQUENCE</scope>
    <source>
        <strain evidence="2">ATI7-C-A5</strain>
    </source>
</reference>
<evidence type="ECO:0008006" key="5">
    <source>
        <dbReference type="Google" id="ProtNLM"/>
    </source>
</evidence>
<accession>A0A2N0B7Y3</accession>
<reference evidence="2 4" key="2">
    <citation type="journal article" date="2018" name="Microb. Genom.">
        <title>Deciphering the unexplored Leptospira diversity from soils uncovers genomic evolution to virulence.</title>
        <authorList>
            <person name="Thibeaux R."/>
            <person name="Iraola G."/>
            <person name="Ferres I."/>
            <person name="Bierque E."/>
            <person name="Girault D."/>
            <person name="Soupe-Gilbert M.E."/>
            <person name="Picardeau M."/>
            <person name="Goarant C."/>
        </authorList>
    </citation>
    <scope>NUCLEOTIDE SEQUENCE [LARGE SCALE GENOMIC DNA]</scope>
    <source>
        <strain evidence="2 4">ATI7-C-A5</strain>
    </source>
</reference>
<keyword evidence="1" id="KW-1133">Transmembrane helix</keyword>
<keyword evidence="4" id="KW-1185">Reference proteome</keyword>
<accession>A0A2N0BPC7</accession>
<keyword evidence="1" id="KW-0472">Membrane</keyword>
<dbReference type="EMBL" id="NPEF01000116">
    <property type="protein sequence ID" value="PJZ92654.1"/>
    <property type="molecule type" value="Genomic_DNA"/>
</dbReference>
<evidence type="ECO:0000313" key="4">
    <source>
        <dbReference type="Proteomes" id="UP000232122"/>
    </source>
</evidence>
<dbReference type="OrthoDB" id="341872at2"/>
<name>A0A2N0BPC7_9LEPT</name>
<proteinExistence type="predicted"/>
<feature type="transmembrane region" description="Helical" evidence="1">
    <location>
        <begin position="166"/>
        <end position="188"/>
    </location>
</feature>
<feature type="transmembrane region" description="Helical" evidence="1">
    <location>
        <begin position="6"/>
        <end position="25"/>
    </location>
</feature>
<reference evidence="3" key="1">
    <citation type="submission" date="2017-07" db="EMBL/GenBank/DDBJ databases">
        <title>Leptospira spp. isolated from tropical soils.</title>
        <authorList>
            <person name="Thibeaux R."/>
            <person name="Iraola G."/>
            <person name="Ferres I."/>
            <person name="Bierque E."/>
            <person name="Girault D."/>
            <person name="Soupe-Gilbert M.-E."/>
            <person name="Picardeau M."/>
            <person name="Goarant C."/>
        </authorList>
    </citation>
    <scope>NUCLEOTIDE SEQUENCE [LARGE SCALE GENOMIC DNA]</scope>
    <source>
        <strain evidence="3">ATI7-C-A5</strain>
    </source>
</reference>
<protein>
    <recommendedName>
        <fullName evidence="5">Lipoprotein</fullName>
    </recommendedName>
</protein>
<dbReference type="PROSITE" id="PS51257">
    <property type="entry name" value="PROKAR_LIPOPROTEIN"/>
    <property type="match status" value="1"/>
</dbReference>
<sequence>MKHNPILYFFLIFAFAFCGCNYHYYVQKPSPTSNSIPDLLKLRIVYMGFRSYEAETTVANGEGRVYTANLIYPERTVAKFQNGFYASDLKAFGFRKDVPSEKVKKFAQDFLNDVKESGVLELTYVTAVEKKGEERIFKLKDLGADYYVVGVHSPAFQKNSGAISGFVQLFSSVFSVLTFGLIPSYAYLDAETTIRIYDKNLNLLATQKHDNTYSVLGALWTSSLPEECGRMGCDFKKQIVSPPAFVYKELGPEFESGIVQFILSSGSIRK</sequence>
<dbReference type="AlphaFoldDB" id="A0A2N0BPC7"/>
<dbReference type="NCBIfam" id="NF047480">
    <property type="entry name" value="Lepto_Lp29"/>
    <property type="match status" value="1"/>
</dbReference>